<dbReference type="GO" id="GO:0003677">
    <property type="term" value="F:DNA binding"/>
    <property type="evidence" value="ECO:0007669"/>
    <property type="project" value="UniProtKB-KW"/>
</dbReference>
<evidence type="ECO:0000256" key="2">
    <source>
        <dbReference type="ARBA" id="ARBA00022833"/>
    </source>
</evidence>
<evidence type="ECO:0000256" key="7">
    <source>
        <dbReference type="SAM" id="MobiDB-lite"/>
    </source>
</evidence>
<keyword evidence="6" id="KW-0539">Nucleus</keyword>
<dbReference type="GO" id="GO:0008270">
    <property type="term" value="F:zinc ion binding"/>
    <property type="evidence" value="ECO:0007669"/>
    <property type="project" value="InterPro"/>
</dbReference>
<dbReference type="PANTHER" id="PTHR36206">
    <property type="entry name" value="ASPERCRYPTIN BIOSYNTHESIS CLUSTER-SPECIFIC TRANSCRIPTION REGULATOR ATNN-RELATED"/>
    <property type="match status" value="1"/>
</dbReference>
<dbReference type="PROSITE" id="PS00463">
    <property type="entry name" value="ZN2_CY6_FUNGAL_1"/>
    <property type="match status" value="1"/>
</dbReference>
<evidence type="ECO:0000259" key="8">
    <source>
        <dbReference type="PROSITE" id="PS50048"/>
    </source>
</evidence>
<dbReference type="Gene3D" id="4.10.240.10">
    <property type="entry name" value="Zn(2)-C6 fungal-type DNA-binding domain"/>
    <property type="match status" value="1"/>
</dbReference>
<evidence type="ECO:0000256" key="5">
    <source>
        <dbReference type="ARBA" id="ARBA00023163"/>
    </source>
</evidence>
<dbReference type="SUPFAM" id="SSF57701">
    <property type="entry name" value="Zn2/Cys6 DNA-binding domain"/>
    <property type="match status" value="1"/>
</dbReference>
<proteinExistence type="predicted"/>
<evidence type="ECO:0000256" key="3">
    <source>
        <dbReference type="ARBA" id="ARBA00023015"/>
    </source>
</evidence>
<sequence>METTQDGLHSGEPCKPRPNAKRRFRPKTKTGCQTCRVRRVKCDEAKPSCNRCLSTGRVCDGYTSIFQVVTVGPSPPAITAQSSPPASLSIYQPGASTVSVDEINSLAHSFTAKYNHRNIGYHTEARTIPTKLSDPAIRHALISLQSLHHEFDARQQRYSHDDGNGGLVRIHHGLDAYNTSVTSLASRLGTSPTHESVCAALLCCQMFISIETMLGNYTAGMRHFIYGLRIMHQYRARPTVNLNGQLEPCNNVPLPALDCFLIKLFASGRPDAKPMPINRASDTNTGLFDISLQEQSRGELAALSSQVLEFLDQVSRMQTSRQVSDLEVSKSHILARLESWDWMYTQSLRTLLVAHQMPVGLKFGAIFTLLLHGVLKVVVSLAMSSSPADLDRVDTDFQNLTNISNAATEAKKAAAGRVI</sequence>
<feature type="region of interest" description="Disordered" evidence="7">
    <location>
        <begin position="1"/>
        <end position="25"/>
    </location>
</feature>
<keyword evidence="2" id="KW-0862">Zinc</keyword>
<dbReference type="SMART" id="SM00066">
    <property type="entry name" value="GAL4"/>
    <property type="match status" value="1"/>
</dbReference>
<dbReference type="InterPro" id="IPR001138">
    <property type="entry name" value="Zn2Cys6_DnaBD"/>
</dbReference>
<dbReference type="InterPro" id="IPR052360">
    <property type="entry name" value="Transcr_Regulatory_Proteins"/>
</dbReference>
<reference evidence="10" key="1">
    <citation type="submission" date="2019-06" db="EMBL/GenBank/DDBJ databases">
        <authorList>
            <person name="Broberg M."/>
        </authorList>
    </citation>
    <scope>NUCLEOTIDE SEQUENCE [LARGE SCALE GENOMIC DNA]</scope>
</reference>
<dbReference type="EMBL" id="CABFOC020000018">
    <property type="protein sequence ID" value="CAH0046967.1"/>
    <property type="molecule type" value="Genomic_DNA"/>
</dbReference>
<protein>
    <recommendedName>
        <fullName evidence="8">Zn(2)-C6 fungal-type domain-containing protein</fullName>
    </recommendedName>
</protein>
<dbReference type="AlphaFoldDB" id="A0A9N9Z0R4"/>
<evidence type="ECO:0000256" key="1">
    <source>
        <dbReference type="ARBA" id="ARBA00022723"/>
    </source>
</evidence>
<keyword evidence="1" id="KW-0479">Metal-binding</keyword>
<keyword evidence="3" id="KW-0805">Transcription regulation</keyword>
<organism evidence="9 10">
    <name type="scientific">Clonostachys solani</name>
    <dbReference type="NCBI Taxonomy" id="160281"/>
    <lineage>
        <taxon>Eukaryota</taxon>
        <taxon>Fungi</taxon>
        <taxon>Dikarya</taxon>
        <taxon>Ascomycota</taxon>
        <taxon>Pezizomycotina</taxon>
        <taxon>Sordariomycetes</taxon>
        <taxon>Hypocreomycetidae</taxon>
        <taxon>Hypocreales</taxon>
        <taxon>Bionectriaceae</taxon>
        <taxon>Clonostachys</taxon>
    </lineage>
</organism>
<evidence type="ECO:0000313" key="10">
    <source>
        <dbReference type="Proteomes" id="UP000775872"/>
    </source>
</evidence>
<keyword evidence="10" id="KW-1185">Reference proteome</keyword>
<keyword evidence="4" id="KW-0238">DNA-binding</keyword>
<evidence type="ECO:0000256" key="4">
    <source>
        <dbReference type="ARBA" id="ARBA00023125"/>
    </source>
</evidence>
<name>A0A9N9Z0R4_9HYPO</name>
<dbReference type="PROSITE" id="PS50048">
    <property type="entry name" value="ZN2_CY6_FUNGAL_2"/>
    <property type="match status" value="1"/>
</dbReference>
<feature type="domain" description="Zn(2)-C6 fungal-type" evidence="8">
    <location>
        <begin position="31"/>
        <end position="59"/>
    </location>
</feature>
<dbReference type="CDD" id="cd00067">
    <property type="entry name" value="GAL4"/>
    <property type="match status" value="1"/>
</dbReference>
<dbReference type="GO" id="GO:0000981">
    <property type="term" value="F:DNA-binding transcription factor activity, RNA polymerase II-specific"/>
    <property type="evidence" value="ECO:0007669"/>
    <property type="project" value="InterPro"/>
</dbReference>
<dbReference type="InterPro" id="IPR036864">
    <property type="entry name" value="Zn2-C6_fun-type_DNA-bd_sf"/>
</dbReference>
<dbReference type="Pfam" id="PF00172">
    <property type="entry name" value="Zn_clus"/>
    <property type="match status" value="1"/>
</dbReference>
<gene>
    <name evidence="9" type="ORF">CSOL1703_00013203</name>
</gene>
<dbReference type="OrthoDB" id="3172332at2759"/>
<keyword evidence="5" id="KW-0804">Transcription</keyword>
<evidence type="ECO:0000256" key="6">
    <source>
        <dbReference type="ARBA" id="ARBA00023242"/>
    </source>
</evidence>
<comment type="caution">
    <text evidence="9">The sequence shown here is derived from an EMBL/GenBank/DDBJ whole genome shotgun (WGS) entry which is preliminary data.</text>
</comment>
<evidence type="ECO:0000313" key="9">
    <source>
        <dbReference type="EMBL" id="CAH0046967.1"/>
    </source>
</evidence>
<accession>A0A9N9Z0R4</accession>
<reference evidence="9 10" key="2">
    <citation type="submission" date="2021-10" db="EMBL/GenBank/DDBJ databases">
        <authorList>
            <person name="Piombo E."/>
        </authorList>
    </citation>
    <scope>NUCLEOTIDE SEQUENCE [LARGE SCALE GENOMIC DNA]</scope>
</reference>
<dbReference type="Proteomes" id="UP000775872">
    <property type="component" value="Unassembled WGS sequence"/>
</dbReference>
<dbReference type="PANTHER" id="PTHR36206:SF12">
    <property type="entry name" value="ASPERCRYPTIN BIOSYNTHESIS CLUSTER-SPECIFIC TRANSCRIPTION REGULATOR ATNN-RELATED"/>
    <property type="match status" value="1"/>
</dbReference>